<sequence length="33" mass="3759">MGCTEESKTTLGAYALREEANNWWKNVKLRMGA</sequence>
<dbReference type="EMBL" id="LXQA011458215">
    <property type="protein sequence ID" value="MCI97917.1"/>
    <property type="molecule type" value="Genomic_DNA"/>
</dbReference>
<keyword evidence="2" id="KW-1185">Reference proteome</keyword>
<dbReference type="Proteomes" id="UP000265520">
    <property type="component" value="Unassembled WGS sequence"/>
</dbReference>
<proteinExistence type="predicted"/>
<evidence type="ECO:0000313" key="1">
    <source>
        <dbReference type="EMBL" id="MCI97917.1"/>
    </source>
</evidence>
<organism evidence="1 2">
    <name type="scientific">Trifolium medium</name>
    <dbReference type="NCBI Taxonomy" id="97028"/>
    <lineage>
        <taxon>Eukaryota</taxon>
        <taxon>Viridiplantae</taxon>
        <taxon>Streptophyta</taxon>
        <taxon>Embryophyta</taxon>
        <taxon>Tracheophyta</taxon>
        <taxon>Spermatophyta</taxon>
        <taxon>Magnoliopsida</taxon>
        <taxon>eudicotyledons</taxon>
        <taxon>Gunneridae</taxon>
        <taxon>Pentapetalae</taxon>
        <taxon>rosids</taxon>
        <taxon>fabids</taxon>
        <taxon>Fabales</taxon>
        <taxon>Fabaceae</taxon>
        <taxon>Papilionoideae</taxon>
        <taxon>50 kb inversion clade</taxon>
        <taxon>NPAAA clade</taxon>
        <taxon>Hologalegina</taxon>
        <taxon>IRL clade</taxon>
        <taxon>Trifolieae</taxon>
        <taxon>Trifolium</taxon>
    </lineage>
</organism>
<comment type="caution">
    <text evidence="1">The sequence shown here is derived from an EMBL/GenBank/DDBJ whole genome shotgun (WGS) entry which is preliminary data.</text>
</comment>
<name>A0A392WBW2_9FABA</name>
<evidence type="ECO:0000313" key="2">
    <source>
        <dbReference type="Proteomes" id="UP000265520"/>
    </source>
</evidence>
<reference evidence="1 2" key="1">
    <citation type="journal article" date="2018" name="Front. Plant Sci.">
        <title>Red Clover (Trifolium pratense) and Zigzag Clover (T. medium) - A Picture of Genomic Similarities and Differences.</title>
        <authorList>
            <person name="Dluhosova J."/>
            <person name="Istvanek J."/>
            <person name="Nedelnik J."/>
            <person name="Repkova J."/>
        </authorList>
    </citation>
    <scope>NUCLEOTIDE SEQUENCE [LARGE SCALE GENOMIC DNA]</scope>
    <source>
        <strain evidence="2">cv. 10/8</strain>
        <tissue evidence="1">Leaf</tissue>
    </source>
</reference>
<protein>
    <recommendedName>
        <fullName evidence="3">Retrotransposon gag domain-containing protein</fullName>
    </recommendedName>
</protein>
<evidence type="ECO:0008006" key="3">
    <source>
        <dbReference type="Google" id="ProtNLM"/>
    </source>
</evidence>
<feature type="non-terminal residue" evidence="1">
    <location>
        <position position="33"/>
    </location>
</feature>
<accession>A0A392WBW2</accession>
<dbReference type="AlphaFoldDB" id="A0A392WBW2"/>